<accession>A0A8J1YBP3</accession>
<keyword evidence="2" id="KW-0732">Signal</keyword>
<dbReference type="PANTHER" id="PTHR33722:SF1">
    <property type="entry name" value="CATION CHANNEL SPERM-ASSOCIATED AUXILIARY SUBUNIT DELTA"/>
    <property type="match status" value="1"/>
</dbReference>
<dbReference type="GO" id="GO:0036128">
    <property type="term" value="C:CatSper complex"/>
    <property type="evidence" value="ECO:0007669"/>
    <property type="project" value="InterPro"/>
</dbReference>
<evidence type="ECO:0000256" key="2">
    <source>
        <dbReference type="ARBA" id="ARBA00022729"/>
    </source>
</evidence>
<organism evidence="5 6">
    <name type="scientific">Owenia fusiformis</name>
    <name type="common">Polychaete worm</name>
    <dbReference type="NCBI Taxonomy" id="6347"/>
    <lineage>
        <taxon>Eukaryota</taxon>
        <taxon>Metazoa</taxon>
        <taxon>Spiralia</taxon>
        <taxon>Lophotrochozoa</taxon>
        <taxon>Annelida</taxon>
        <taxon>Polychaeta</taxon>
        <taxon>Sedentaria</taxon>
        <taxon>Canalipalpata</taxon>
        <taxon>Sabellida</taxon>
        <taxon>Oweniida</taxon>
        <taxon>Oweniidae</taxon>
        <taxon>Owenia</taxon>
    </lineage>
</organism>
<gene>
    <name evidence="5" type="ORF">OFUS_LOCUS8445</name>
</gene>
<evidence type="ECO:0000256" key="3">
    <source>
        <dbReference type="ARBA" id="ARBA00023180"/>
    </source>
</evidence>
<reference evidence="5" key="1">
    <citation type="submission" date="2022-03" db="EMBL/GenBank/DDBJ databases">
        <authorList>
            <person name="Martin C."/>
        </authorList>
    </citation>
    <scope>NUCLEOTIDE SEQUENCE</scope>
</reference>
<sequence>MTNKSNIIVLSYIIAMGLYVVVVTADTCIAPDAMCNRYVGGNGTIITPSATVPAHKSVLVDSSSYPEVIPHHCNQNMSIYRHQHIYLSTDFFLSPMEPLVVNTSTIASVTNSVSSVSFSVDDLVMVIGGAVFKYFTNTRSLIQATGIDAAVTDVTTTQCCSNICHWCQETRNLVVAYDRDTAIDKMFLSKDGGENFETLNLTSAVDISGVTVLSSYKSVAVLVKLASTEAKFEVFNYTDAITSSPTVSFTIEGTDLHFLQFRSEFSSLLVWDSKRMFYSPNSGHTVHPIELYPTVSWSSPEFLQSSEKFQQVITDKQGNFAALTNQQRLFFGREGFKAEAVLLSNIGCTLNANSAILFDHLGNIIIVDIDNISPGNKVITLEMFQLDLKTIITYTKPALPKCQVILITCL</sequence>
<keyword evidence="3" id="KW-0325">Glycoprotein</keyword>
<dbReference type="EMBL" id="CAIIXF020000004">
    <property type="protein sequence ID" value="CAH1781945.1"/>
    <property type="molecule type" value="Genomic_DNA"/>
</dbReference>
<dbReference type="OrthoDB" id="8646292at2759"/>
<evidence type="ECO:0000259" key="4">
    <source>
        <dbReference type="Pfam" id="PF15020"/>
    </source>
</evidence>
<dbReference type="GO" id="GO:0030317">
    <property type="term" value="P:flagellated sperm motility"/>
    <property type="evidence" value="ECO:0007669"/>
    <property type="project" value="TreeGrafter"/>
</dbReference>
<comment type="similarity">
    <text evidence="1">Belongs to the CATSPERD family.</text>
</comment>
<proteinExistence type="inferred from homology"/>
<dbReference type="InterPro" id="IPR028751">
    <property type="entry name" value="CATSPERD/E"/>
</dbReference>
<evidence type="ECO:0000313" key="6">
    <source>
        <dbReference type="Proteomes" id="UP000749559"/>
    </source>
</evidence>
<dbReference type="GO" id="GO:0097228">
    <property type="term" value="C:sperm principal piece"/>
    <property type="evidence" value="ECO:0007669"/>
    <property type="project" value="TreeGrafter"/>
</dbReference>
<name>A0A8J1YBP3_OWEFU</name>
<feature type="domain" description="CATSPERD beta-propeller" evidence="4">
    <location>
        <begin position="58"/>
        <end position="367"/>
    </location>
</feature>
<dbReference type="PANTHER" id="PTHR33722">
    <property type="entry name" value="CATION CHANNEL SPERM-ASSOCIATED PROTEIN SUBUNIT DELTA-RELATED"/>
    <property type="match status" value="1"/>
</dbReference>
<keyword evidence="6" id="KW-1185">Reference proteome</keyword>
<dbReference type="Pfam" id="PF15020">
    <property type="entry name" value="Beta-prop_CATSPERD"/>
    <property type="match status" value="1"/>
</dbReference>
<comment type="caution">
    <text evidence="5">The sequence shown here is derived from an EMBL/GenBank/DDBJ whole genome shotgun (WGS) entry which is preliminary data.</text>
</comment>
<evidence type="ECO:0000256" key="1">
    <source>
        <dbReference type="ARBA" id="ARBA00010246"/>
    </source>
</evidence>
<protein>
    <recommendedName>
        <fullName evidence="4">CATSPERD beta-propeller domain-containing protein</fullName>
    </recommendedName>
</protein>
<dbReference type="AlphaFoldDB" id="A0A8J1YBP3"/>
<dbReference type="GO" id="GO:0048240">
    <property type="term" value="P:sperm capacitation"/>
    <property type="evidence" value="ECO:0007669"/>
    <property type="project" value="TreeGrafter"/>
</dbReference>
<evidence type="ECO:0000313" key="5">
    <source>
        <dbReference type="EMBL" id="CAH1781945.1"/>
    </source>
</evidence>
<dbReference type="Proteomes" id="UP000749559">
    <property type="component" value="Unassembled WGS sequence"/>
</dbReference>
<dbReference type="InterPro" id="IPR053813">
    <property type="entry name" value="CATSPERD_beta-prop"/>
</dbReference>